<dbReference type="AlphaFoldDB" id="A0AAF0TRX4"/>
<reference evidence="1" key="1">
    <citation type="submission" date="2023-08" db="EMBL/GenBank/DDBJ databases">
        <title>A de novo genome assembly of Solanum verrucosum Schlechtendal, a Mexican diploid species geographically isolated from the other diploid A-genome species in potato relatives.</title>
        <authorList>
            <person name="Hosaka K."/>
        </authorList>
    </citation>
    <scope>NUCLEOTIDE SEQUENCE</scope>
    <source>
        <tissue evidence="1">Young leaves</tissue>
    </source>
</reference>
<accession>A0AAF0TRX4</accession>
<evidence type="ECO:0000313" key="2">
    <source>
        <dbReference type="Proteomes" id="UP001234989"/>
    </source>
</evidence>
<evidence type="ECO:0000313" key="1">
    <source>
        <dbReference type="EMBL" id="WMV23695.1"/>
    </source>
</evidence>
<dbReference type="EMBL" id="CP133615">
    <property type="protein sequence ID" value="WMV23695.1"/>
    <property type="molecule type" value="Genomic_DNA"/>
</dbReference>
<proteinExistence type="predicted"/>
<organism evidence="1 2">
    <name type="scientific">Solanum verrucosum</name>
    <dbReference type="NCBI Taxonomy" id="315347"/>
    <lineage>
        <taxon>Eukaryota</taxon>
        <taxon>Viridiplantae</taxon>
        <taxon>Streptophyta</taxon>
        <taxon>Embryophyta</taxon>
        <taxon>Tracheophyta</taxon>
        <taxon>Spermatophyta</taxon>
        <taxon>Magnoliopsida</taxon>
        <taxon>eudicotyledons</taxon>
        <taxon>Gunneridae</taxon>
        <taxon>Pentapetalae</taxon>
        <taxon>asterids</taxon>
        <taxon>lamiids</taxon>
        <taxon>Solanales</taxon>
        <taxon>Solanaceae</taxon>
        <taxon>Solanoideae</taxon>
        <taxon>Solaneae</taxon>
        <taxon>Solanum</taxon>
    </lineage>
</organism>
<sequence>MGSTTHIEEGKRELAKDMHGPARLGVRLIDSAKGGIVMMNGSDPSLVPEVKGEKDPDPILLELQAKCS</sequence>
<dbReference type="Proteomes" id="UP001234989">
    <property type="component" value="Chromosome 4"/>
</dbReference>
<gene>
    <name evidence="1" type="ORF">MTR67_017080</name>
</gene>
<protein>
    <submittedName>
        <fullName evidence="1">Uncharacterized protein</fullName>
    </submittedName>
</protein>
<name>A0AAF0TRX4_SOLVR</name>
<keyword evidence="2" id="KW-1185">Reference proteome</keyword>